<accession>A0A8J2SJ13</accession>
<name>A0A8J2SJ13_9STRA</name>
<dbReference type="Proteomes" id="UP000789595">
    <property type="component" value="Unassembled WGS sequence"/>
</dbReference>
<dbReference type="GO" id="GO:0009536">
    <property type="term" value="C:plastid"/>
    <property type="evidence" value="ECO:0007669"/>
    <property type="project" value="UniProtKB-SubCell"/>
</dbReference>
<protein>
    <recommendedName>
        <fullName evidence="4">Plastid lipid-associated protein/fibrillin conserved domain-containing protein</fullName>
    </recommendedName>
</protein>
<feature type="domain" description="Plastid lipid-associated protein/fibrillin conserved" evidence="4">
    <location>
        <begin position="30"/>
        <end position="193"/>
    </location>
</feature>
<evidence type="ECO:0000313" key="6">
    <source>
        <dbReference type="Proteomes" id="UP000789595"/>
    </source>
</evidence>
<feature type="chain" id="PRO_5035292611" description="Plastid lipid-associated protein/fibrillin conserved domain-containing protein" evidence="3">
    <location>
        <begin position="18"/>
        <end position="197"/>
    </location>
</feature>
<feature type="signal peptide" evidence="3">
    <location>
        <begin position="1"/>
        <end position="17"/>
    </location>
</feature>
<dbReference type="PANTHER" id="PTHR31906">
    <property type="entry name" value="PLASTID-LIPID-ASSOCIATED PROTEIN 4, CHLOROPLASTIC-RELATED"/>
    <property type="match status" value="1"/>
</dbReference>
<comment type="caution">
    <text evidence="5">The sequence shown here is derived from an EMBL/GenBank/DDBJ whole genome shotgun (WGS) entry which is preliminary data.</text>
</comment>
<evidence type="ECO:0000256" key="3">
    <source>
        <dbReference type="SAM" id="SignalP"/>
    </source>
</evidence>
<keyword evidence="3" id="KW-0732">Signal</keyword>
<dbReference type="Pfam" id="PF04755">
    <property type="entry name" value="PAP_fibrillin"/>
    <property type="match status" value="1"/>
</dbReference>
<comment type="subcellular location">
    <subcellularLocation>
        <location evidence="1">Plastid</location>
    </subcellularLocation>
</comment>
<dbReference type="InterPro" id="IPR006843">
    <property type="entry name" value="PAP/fibrillin_dom"/>
</dbReference>
<evidence type="ECO:0000256" key="1">
    <source>
        <dbReference type="ARBA" id="ARBA00004474"/>
    </source>
</evidence>
<evidence type="ECO:0000313" key="5">
    <source>
        <dbReference type="EMBL" id="CAH0373133.1"/>
    </source>
</evidence>
<keyword evidence="6" id="KW-1185">Reference proteome</keyword>
<evidence type="ECO:0000259" key="4">
    <source>
        <dbReference type="Pfam" id="PF04755"/>
    </source>
</evidence>
<dbReference type="InterPro" id="IPR039633">
    <property type="entry name" value="PAP"/>
</dbReference>
<proteinExistence type="predicted"/>
<dbReference type="EMBL" id="CAKKNE010000004">
    <property type="protein sequence ID" value="CAH0373133.1"/>
    <property type="molecule type" value="Genomic_DNA"/>
</dbReference>
<dbReference type="OrthoDB" id="423069at2759"/>
<evidence type="ECO:0000256" key="2">
    <source>
        <dbReference type="ARBA" id="ARBA00022640"/>
    </source>
</evidence>
<dbReference type="AlphaFoldDB" id="A0A8J2SJ13"/>
<reference evidence="5" key="1">
    <citation type="submission" date="2021-11" db="EMBL/GenBank/DDBJ databases">
        <authorList>
            <consortium name="Genoscope - CEA"/>
            <person name="William W."/>
        </authorList>
    </citation>
    <scope>NUCLEOTIDE SEQUENCE</scope>
</reference>
<sequence>MMHQRWGVALLLTQAAALQAFFAPKSSTPKQQLLDLCTGSNYGANPIDRDRLDGLIDQLASINPTPRPAESPKFSGNWKLLWTTESELLFAVEKGLFAAGPCTGVEQTIDVANGRLENLVLFDNDSRLFVGSTIEPDAADASGARFNFAFSSCSLRWRGYDIPLPPVGKGWGDLLYLDDDLRVQRDVRGDLLIATKR</sequence>
<keyword evidence="2" id="KW-0934">Plastid</keyword>
<gene>
    <name evidence="5" type="ORF">PECAL_4P03080</name>
</gene>
<organism evidence="5 6">
    <name type="scientific">Pelagomonas calceolata</name>
    <dbReference type="NCBI Taxonomy" id="35677"/>
    <lineage>
        <taxon>Eukaryota</taxon>
        <taxon>Sar</taxon>
        <taxon>Stramenopiles</taxon>
        <taxon>Ochrophyta</taxon>
        <taxon>Pelagophyceae</taxon>
        <taxon>Pelagomonadales</taxon>
        <taxon>Pelagomonadaceae</taxon>
        <taxon>Pelagomonas</taxon>
    </lineage>
</organism>